<feature type="transmembrane region" description="Helical" evidence="1">
    <location>
        <begin position="29"/>
        <end position="52"/>
    </location>
</feature>
<dbReference type="NCBIfam" id="TIGR02832">
    <property type="entry name" value="spo_yunB"/>
    <property type="match status" value="1"/>
</dbReference>
<keyword evidence="1" id="KW-1133">Transmembrane helix</keyword>
<gene>
    <name evidence="2" type="primary">yunB</name>
    <name evidence="2" type="ORF">E0Y62_03305</name>
</gene>
<dbReference type="Pfam" id="PF09560">
    <property type="entry name" value="Spore_YunB"/>
    <property type="match status" value="1"/>
</dbReference>
<dbReference type="STRING" id="1742358.GCA_001439605_03425"/>
<keyword evidence="1" id="KW-0812">Transmembrane</keyword>
<dbReference type="PIRSF" id="PIRSF021383">
    <property type="entry name" value="YunB"/>
    <property type="match status" value="1"/>
</dbReference>
<dbReference type="Proteomes" id="UP000293846">
    <property type="component" value="Unassembled WGS sequence"/>
</dbReference>
<name>A0A4R1B661_9BACI</name>
<evidence type="ECO:0000256" key="1">
    <source>
        <dbReference type="SAM" id="Phobius"/>
    </source>
</evidence>
<keyword evidence="3" id="KW-1185">Reference proteome</keyword>
<accession>A0A4R1B661</accession>
<comment type="caution">
    <text evidence="2">The sequence shown here is derived from an EMBL/GenBank/DDBJ whole genome shotgun (WGS) entry which is preliminary data.</text>
</comment>
<reference evidence="2 3" key="1">
    <citation type="submission" date="2019-03" db="EMBL/GenBank/DDBJ databases">
        <authorList>
            <person name="Jensen L."/>
            <person name="Storgaard J."/>
            <person name="Sulaj E."/>
            <person name="Schramm A."/>
            <person name="Marshall I.P.G."/>
        </authorList>
    </citation>
    <scope>NUCLEOTIDE SEQUENCE [LARGE SCALE GENOMIC DNA]</scope>
    <source>
        <strain evidence="2 3">2017H2G3</strain>
    </source>
</reference>
<proteinExistence type="predicted"/>
<dbReference type="EMBL" id="SJTH01000003">
    <property type="protein sequence ID" value="TCJ05713.1"/>
    <property type="molecule type" value="Genomic_DNA"/>
</dbReference>
<evidence type="ECO:0000313" key="2">
    <source>
        <dbReference type="EMBL" id="TCJ05713.1"/>
    </source>
</evidence>
<protein>
    <submittedName>
        <fullName evidence="2">Sporulation protein YunB</fullName>
    </submittedName>
</protein>
<keyword evidence="1" id="KW-0472">Membrane</keyword>
<evidence type="ECO:0000313" key="3">
    <source>
        <dbReference type="Proteomes" id="UP000293846"/>
    </source>
</evidence>
<organism evidence="2 3">
    <name type="scientific">Cytobacillus praedii</name>
    <dbReference type="NCBI Taxonomy" id="1742358"/>
    <lineage>
        <taxon>Bacteria</taxon>
        <taxon>Bacillati</taxon>
        <taxon>Bacillota</taxon>
        <taxon>Bacilli</taxon>
        <taxon>Bacillales</taxon>
        <taxon>Bacillaceae</taxon>
        <taxon>Cytobacillus</taxon>
    </lineage>
</organism>
<dbReference type="InterPro" id="IPR014197">
    <property type="entry name" value="Sporulation_prot_YunB"/>
</dbReference>
<sequence>MRTSLEMGGYSLLRKVKIRRRRSFKGPLPFKYVLFISFIIFLLMTFGSLIIINKNIEPTLIGIAESRARQFAAQAINDAIDKDISESIDINELIVKHENAGEPSYSFNPQIYNKAISESQKRVQKYLNLVEAGDMEQLENFKNDIEIDVDKTKNETGIIYYVPLGMATKMTLLSNLGPKIPVRLEIIGDVTSDVEAKIAESGINNTFLEVYINVKVHMNVIIPLIESPIEVSNQVRIGDLFHPGKVPQYYNGSGQGIPAVIPPPQ</sequence>
<dbReference type="AlphaFoldDB" id="A0A4R1B661"/>